<sequence>MIPFPVSSNLDLLGQNLLACAFPNWALSLPDGGCPQVARRKRASLAVYRRPSGVVRMTISALLEEEGLLGSLSPSFWCRPEMLGFRPPGAVAVDSGVFRGACSSSRTVVASIGVEDRSYSALSSLFPWCADWGGGGMGCLDCRDRGAEVDCLGCGIGLEPPSFLAGDDDVELTIEKDSAFRRSARWCGIDWPPHVDTCGMVFPFFRSSL</sequence>
<evidence type="ECO:0000313" key="2">
    <source>
        <dbReference type="Proteomes" id="UP000325081"/>
    </source>
</evidence>
<evidence type="ECO:0000313" key="1">
    <source>
        <dbReference type="EMBL" id="GER26399.1"/>
    </source>
</evidence>
<dbReference type="Proteomes" id="UP000325081">
    <property type="component" value="Unassembled WGS sequence"/>
</dbReference>
<reference evidence="2" key="1">
    <citation type="journal article" date="2019" name="Curr. Biol.">
        <title>Genome Sequence of Striga asiatica Provides Insight into the Evolution of Plant Parasitism.</title>
        <authorList>
            <person name="Yoshida S."/>
            <person name="Kim S."/>
            <person name="Wafula E.K."/>
            <person name="Tanskanen J."/>
            <person name="Kim Y.M."/>
            <person name="Honaas L."/>
            <person name="Yang Z."/>
            <person name="Spallek T."/>
            <person name="Conn C.E."/>
            <person name="Ichihashi Y."/>
            <person name="Cheong K."/>
            <person name="Cui S."/>
            <person name="Der J.P."/>
            <person name="Gundlach H."/>
            <person name="Jiao Y."/>
            <person name="Hori C."/>
            <person name="Ishida J.K."/>
            <person name="Kasahara H."/>
            <person name="Kiba T."/>
            <person name="Kim M.S."/>
            <person name="Koo N."/>
            <person name="Laohavisit A."/>
            <person name="Lee Y.H."/>
            <person name="Lumba S."/>
            <person name="McCourt P."/>
            <person name="Mortimer J.C."/>
            <person name="Mutuku J.M."/>
            <person name="Nomura T."/>
            <person name="Sasaki-Sekimoto Y."/>
            <person name="Seto Y."/>
            <person name="Wang Y."/>
            <person name="Wakatake T."/>
            <person name="Sakakibara H."/>
            <person name="Demura T."/>
            <person name="Yamaguchi S."/>
            <person name="Yoneyama K."/>
            <person name="Manabe R.I."/>
            <person name="Nelson D.C."/>
            <person name="Schulman A.H."/>
            <person name="Timko M.P."/>
            <person name="dePamphilis C.W."/>
            <person name="Choi D."/>
            <person name="Shirasu K."/>
        </authorList>
    </citation>
    <scope>NUCLEOTIDE SEQUENCE [LARGE SCALE GENOMIC DNA]</scope>
    <source>
        <strain evidence="2">cv. UVA1</strain>
    </source>
</reference>
<dbReference type="EMBL" id="BKCP01001113">
    <property type="protein sequence ID" value="GER26399.1"/>
    <property type="molecule type" value="Genomic_DNA"/>
</dbReference>
<name>A0A5A7P0U5_STRAF</name>
<keyword evidence="1" id="KW-0808">Transferase</keyword>
<keyword evidence="2" id="KW-1185">Reference proteome</keyword>
<organism evidence="1 2">
    <name type="scientific">Striga asiatica</name>
    <name type="common">Asiatic witchweed</name>
    <name type="synonym">Buchnera asiatica</name>
    <dbReference type="NCBI Taxonomy" id="4170"/>
    <lineage>
        <taxon>Eukaryota</taxon>
        <taxon>Viridiplantae</taxon>
        <taxon>Streptophyta</taxon>
        <taxon>Embryophyta</taxon>
        <taxon>Tracheophyta</taxon>
        <taxon>Spermatophyta</taxon>
        <taxon>Magnoliopsida</taxon>
        <taxon>eudicotyledons</taxon>
        <taxon>Gunneridae</taxon>
        <taxon>Pentapetalae</taxon>
        <taxon>asterids</taxon>
        <taxon>lamiids</taxon>
        <taxon>Lamiales</taxon>
        <taxon>Orobanchaceae</taxon>
        <taxon>Buchnereae</taxon>
        <taxon>Striga</taxon>
    </lineage>
</organism>
<gene>
    <name evidence="1" type="ORF">STAS_02049</name>
</gene>
<dbReference type="GO" id="GO:0016740">
    <property type="term" value="F:transferase activity"/>
    <property type="evidence" value="ECO:0007669"/>
    <property type="project" value="UniProtKB-KW"/>
</dbReference>
<accession>A0A5A7P0U5</accession>
<dbReference type="AlphaFoldDB" id="A0A5A7P0U5"/>
<protein>
    <submittedName>
        <fullName evidence="1">Pyridoxal phosphate (PLP)-dependent transferasessuperfamily protein</fullName>
    </submittedName>
</protein>
<proteinExistence type="predicted"/>
<comment type="caution">
    <text evidence="1">The sequence shown here is derived from an EMBL/GenBank/DDBJ whole genome shotgun (WGS) entry which is preliminary data.</text>
</comment>